<accession>A0AB38EU96</accession>
<protein>
    <submittedName>
        <fullName evidence="1">Uncharacterized protein</fullName>
    </submittedName>
</protein>
<evidence type="ECO:0000313" key="1">
    <source>
        <dbReference type="EMBL" id="SPX28883.1"/>
    </source>
</evidence>
<evidence type="ECO:0000313" key="2">
    <source>
        <dbReference type="Proteomes" id="UP000250385"/>
    </source>
</evidence>
<sequence>MASPINSGIMMANLCPSTFLDKNRNVAAELDIKNNEKNIHLAVISQNGCCRK</sequence>
<gene>
    <name evidence="1" type="ORF">NCTC10279_01083</name>
</gene>
<dbReference type="EMBL" id="UASG01000008">
    <property type="protein sequence ID" value="SPX28883.1"/>
    <property type="molecule type" value="Genomic_DNA"/>
</dbReference>
<reference evidence="1 2" key="1">
    <citation type="submission" date="2018-06" db="EMBL/GenBank/DDBJ databases">
        <authorList>
            <consortium name="Pathogen Informatics"/>
            <person name="Doyle S."/>
        </authorList>
    </citation>
    <scope>NUCLEOTIDE SEQUENCE [LARGE SCALE GENOMIC DNA]</scope>
    <source>
        <strain evidence="1 2">NCTC10279</strain>
    </source>
</reference>
<proteinExistence type="predicted"/>
<organism evidence="1 2">
    <name type="scientific">Escherichia coli</name>
    <dbReference type="NCBI Taxonomy" id="562"/>
    <lineage>
        <taxon>Bacteria</taxon>
        <taxon>Pseudomonadati</taxon>
        <taxon>Pseudomonadota</taxon>
        <taxon>Gammaproteobacteria</taxon>
        <taxon>Enterobacterales</taxon>
        <taxon>Enterobacteriaceae</taxon>
        <taxon>Escherichia</taxon>
    </lineage>
</organism>
<dbReference type="Proteomes" id="UP000250385">
    <property type="component" value="Unassembled WGS sequence"/>
</dbReference>
<dbReference type="RefSeq" id="WP_180192624.1">
    <property type="nucleotide sequence ID" value="NZ_BDLI01000030.1"/>
</dbReference>
<name>A0AB38EU96_ECOLX</name>
<comment type="caution">
    <text evidence="1">The sequence shown here is derived from an EMBL/GenBank/DDBJ whole genome shotgun (WGS) entry which is preliminary data.</text>
</comment>
<dbReference type="AlphaFoldDB" id="A0AB38EU96"/>